<dbReference type="EMBL" id="CM023490">
    <property type="protein sequence ID" value="KAH6943515.1"/>
    <property type="molecule type" value="Genomic_DNA"/>
</dbReference>
<evidence type="ECO:0000313" key="1">
    <source>
        <dbReference type="EMBL" id="KAH6943515.1"/>
    </source>
</evidence>
<organism evidence="1 2">
    <name type="scientific">Hyalomma asiaticum</name>
    <name type="common">Tick</name>
    <dbReference type="NCBI Taxonomy" id="266040"/>
    <lineage>
        <taxon>Eukaryota</taxon>
        <taxon>Metazoa</taxon>
        <taxon>Ecdysozoa</taxon>
        <taxon>Arthropoda</taxon>
        <taxon>Chelicerata</taxon>
        <taxon>Arachnida</taxon>
        <taxon>Acari</taxon>
        <taxon>Parasitiformes</taxon>
        <taxon>Ixodida</taxon>
        <taxon>Ixodoidea</taxon>
        <taxon>Ixodidae</taxon>
        <taxon>Hyalomminae</taxon>
        <taxon>Hyalomma</taxon>
    </lineage>
</organism>
<protein>
    <submittedName>
        <fullName evidence="1">Uncharacterized protein</fullName>
    </submittedName>
</protein>
<name>A0ACB7T9K8_HYAAI</name>
<proteinExistence type="predicted"/>
<dbReference type="Proteomes" id="UP000821845">
    <property type="component" value="Chromosome 10"/>
</dbReference>
<comment type="caution">
    <text evidence="1">The sequence shown here is derived from an EMBL/GenBank/DDBJ whole genome shotgun (WGS) entry which is preliminary data.</text>
</comment>
<evidence type="ECO:0000313" key="2">
    <source>
        <dbReference type="Proteomes" id="UP000821845"/>
    </source>
</evidence>
<keyword evidence="2" id="KW-1185">Reference proteome</keyword>
<sequence length="124" mass="13535">MGGPRRSCQTVEEAAAQPKLKQRIARITAEAEECAATLTNNSWHNLCDRLNGYSATKIQQPREAQRMDTAMEGPTRMAPCMAAGAGRLTAVGQTAEKVRLHRDTLVFHTAQYAASCSPSTRTCR</sequence>
<gene>
    <name evidence="1" type="ORF">HPB50_022666</name>
</gene>
<accession>A0ACB7T9K8</accession>
<reference evidence="1" key="1">
    <citation type="submission" date="2020-05" db="EMBL/GenBank/DDBJ databases">
        <title>Large-scale comparative analyses of tick genomes elucidate their genetic diversity and vector capacities.</title>
        <authorList>
            <person name="Jia N."/>
            <person name="Wang J."/>
            <person name="Shi W."/>
            <person name="Du L."/>
            <person name="Sun Y."/>
            <person name="Zhan W."/>
            <person name="Jiang J."/>
            <person name="Wang Q."/>
            <person name="Zhang B."/>
            <person name="Ji P."/>
            <person name="Sakyi L.B."/>
            <person name="Cui X."/>
            <person name="Yuan T."/>
            <person name="Jiang B."/>
            <person name="Yang W."/>
            <person name="Lam T.T.-Y."/>
            <person name="Chang Q."/>
            <person name="Ding S."/>
            <person name="Wang X."/>
            <person name="Zhu J."/>
            <person name="Ruan X."/>
            <person name="Zhao L."/>
            <person name="Wei J."/>
            <person name="Que T."/>
            <person name="Du C."/>
            <person name="Cheng J."/>
            <person name="Dai P."/>
            <person name="Han X."/>
            <person name="Huang E."/>
            <person name="Gao Y."/>
            <person name="Liu J."/>
            <person name="Shao H."/>
            <person name="Ye R."/>
            <person name="Li L."/>
            <person name="Wei W."/>
            <person name="Wang X."/>
            <person name="Wang C."/>
            <person name="Yang T."/>
            <person name="Huo Q."/>
            <person name="Li W."/>
            <person name="Guo W."/>
            <person name="Chen H."/>
            <person name="Zhou L."/>
            <person name="Ni X."/>
            <person name="Tian J."/>
            <person name="Zhou Y."/>
            <person name="Sheng Y."/>
            <person name="Liu T."/>
            <person name="Pan Y."/>
            <person name="Xia L."/>
            <person name="Li J."/>
            <person name="Zhao F."/>
            <person name="Cao W."/>
        </authorList>
    </citation>
    <scope>NUCLEOTIDE SEQUENCE</scope>
    <source>
        <strain evidence="1">Hyas-2018</strain>
    </source>
</reference>